<gene>
    <name evidence="1" type="ORF">CLV55_10690</name>
</gene>
<dbReference type="InterPro" id="IPR036583">
    <property type="entry name" value="23S_rRNA_IVS_sf"/>
</dbReference>
<evidence type="ECO:0008006" key="3">
    <source>
        <dbReference type="Google" id="ProtNLM"/>
    </source>
</evidence>
<dbReference type="SUPFAM" id="SSF158446">
    <property type="entry name" value="IVS-encoded protein-like"/>
    <property type="match status" value="1"/>
</dbReference>
<protein>
    <recommendedName>
        <fullName evidence="3">Four helix bundle protein</fullName>
    </recommendedName>
</protein>
<sequence length="33" mass="3978">MDYKDLLAYQKAFKLAMQVFELSKNFLLKKNTH</sequence>
<accession>A0A328YCS4</accession>
<dbReference type="Gene3D" id="1.20.1440.60">
    <property type="entry name" value="23S rRNA-intervening sequence"/>
    <property type="match status" value="1"/>
</dbReference>
<dbReference type="Proteomes" id="UP000248840">
    <property type="component" value="Unassembled WGS sequence"/>
</dbReference>
<comment type="caution">
    <text evidence="1">The sequence shown here is derived from an EMBL/GenBank/DDBJ whole genome shotgun (WGS) entry which is preliminary data.</text>
</comment>
<organism evidence="1 2">
    <name type="scientific">Flavobacterium aciduliphilum</name>
    <dbReference type="NCBI Taxonomy" id="1101402"/>
    <lineage>
        <taxon>Bacteria</taxon>
        <taxon>Pseudomonadati</taxon>
        <taxon>Bacteroidota</taxon>
        <taxon>Flavobacteriia</taxon>
        <taxon>Flavobacteriales</taxon>
        <taxon>Flavobacteriaceae</taxon>
        <taxon>Flavobacterium</taxon>
    </lineage>
</organism>
<evidence type="ECO:0000313" key="1">
    <source>
        <dbReference type="EMBL" id="RAR71739.1"/>
    </source>
</evidence>
<evidence type="ECO:0000313" key="2">
    <source>
        <dbReference type="Proteomes" id="UP000248840"/>
    </source>
</evidence>
<keyword evidence="2" id="KW-1185">Reference proteome</keyword>
<name>A0A328YCS4_9FLAO</name>
<dbReference type="AlphaFoldDB" id="A0A328YCS4"/>
<reference evidence="1 2" key="1">
    <citation type="submission" date="2018-06" db="EMBL/GenBank/DDBJ databases">
        <title>Genomic Encyclopedia of Archaeal and Bacterial Type Strains, Phase II (KMG-II): from individual species to whole genera.</title>
        <authorList>
            <person name="Goeker M."/>
        </authorList>
    </citation>
    <scope>NUCLEOTIDE SEQUENCE [LARGE SCALE GENOMIC DNA]</scope>
    <source>
        <strain evidence="1 2">DSM 25663</strain>
    </source>
</reference>
<dbReference type="EMBL" id="QLSZ01000006">
    <property type="protein sequence ID" value="RAR71739.1"/>
    <property type="molecule type" value="Genomic_DNA"/>
</dbReference>
<proteinExistence type="predicted"/>